<evidence type="ECO:0000313" key="2">
    <source>
        <dbReference type="Proteomes" id="UP000886998"/>
    </source>
</evidence>
<evidence type="ECO:0000313" key="1">
    <source>
        <dbReference type="EMBL" id="GFY69127.1"/>
    </source>
</evidence>
<name>A0A8X7CM79_9ARAC</name>
<comment type="caution">
    <text evidence="1">The sequence shown here is derived from an EMBL/GenBank/DDBJ whole genome shotgun (WGS) entry which is preliminary data.</text>
</comment>
<dbReference type="AlphaFoldDB" id="A0A8X7CM79"/>
<accession>A0A8X7CM79</accession>
<reference evidence="1" key="1">
    <citation type="submission" date="2020-08" db="EMBL/GenBank/DDBJ databases">
        <title>Multicomponent nature underlies the extraordinary mechanical properties of spider dragline silk.</title>
        <authorList>
            <person name="Kono N."/>
            <person name="Nakamura H."/>
            <person name="Mori M."/>
            <person name="Yoshida Y."/>
            <person name="Ohtoshi R."/>
            <person name="Malay A.D."/>
            <person name="Moran D.A.P."/>
            <person name="Tomita M."/>
            <person name="Numata K."/>
            <person name="Arakawa K."/>
        </authorList>
    </citation>
    <scope>NUCLEOTIDE SEQUENCE</scope>
</reference>
<keyword evidence="2" id="KW-1185">Reference proteome</keyword>
<dbReference type="Proteomes" id="UP000886998">
    <property type="component" value="Unassembled WGS sequence"/>
</dbReference>
<dbReference type="EMBL" id="BMAV01017466">
    <property type="protein sequence ID" value="GFY69127.1"/>
    <property type="molecule type" value="Genomic_DNA"/>
</dbReference>
<protein>
    <submittedName>
        <fullName evidence="1">Uncharacterized protein</fullName>
    </submittedName>
</protein>
<gene>
    <name evidence="1" type="ORF">TNIN_221741</name>
</gene>
<sequence>MPVSHVCDTRIFKTQTSRTCLSQYSNVVPLLYENFLEPEGNSVEECEEVKSQHGWRQFLLQLALPPQTFQMVVVKILKNISHGGPGPSYCSF</sequence>
<organism evidence="1 2">
    <name type="scientific">Trichonephila inaurata madagascariensis</name>
    <dbReference type="NCBI Taxonomy" id="2747483"/>
    <lineage>
        <taxon>Eukaryota</taxon>
        <taxon>Metazoa</taxon>
        <taxon>Ecdysozoa</taxon>
        <taxon>Arthropoda</taxon>
        <taxon>Chelicerata</taxon>
        <taxon>Arachnida</taxon>
        <taxon>Araneae</taxon>
        <taxon>Araneomorphae</taxon>
        <taxon>Entelegynae</taxon>
        <taxon>Araneoidea</taxon>
        <taxon>Nephilidae</taxon>
        <taxon>Trichonephila</taxon>
        <taxon>Trichonephila inaurata</taxon>
    </lineage>
</organism>
<proteinExistence type="predicted"/>